<reference evidence="1 2" key="1">
    <citation type="submission" date="2018-01" db="EMBL/GenBank/DDBJ databases">
        <title>Draft genome sequence of Paucibacter aquatile CR182 isolated from freshwater of the Nakdong River.</title>
        <authorList>
            <person name="Choi A."/>
            <person name="Chung E.J."/>
        </authorList>
    </citation>
    <scope>NUCLEOTIDE SEQUENCE [LARGE SCALE GENOMIC DNA]</scope>
    <source>
        <strain evidence="1 2">CR182</strain>
    </source>
</reference>
<evidence type="ECO:0000313" key="2">
    <source>
        <dbReference type="Proteomes" id="UP000235916"/>
    </source>
</evidence>
<gene>
    <name evidence="1" type="ORF">C1O66_07680</name>
</gene>
<organism evidence="1 2">
    <name type="scientific">Kinneretia aquatilis</name>
    <dbReference type="NCBI Taxonomy" id="2070761"/>
    <lineage>
        <taxon>Bacteria</taxon>
        <taxon>Pseudomonadati</taxon>
        <taxon>Pseudomonadota</taxon>
        <taxon>Betaproteobacteria</taxon>
        <taxon>Burkholderiales</taxon>
        <taxon>Sphaerotilaceae</taxon>
        <taxon>Roseateles</taxon>
    </lineage>
</organism>
<dbReference type="Gene3D" id="3.30.70.1060">
    <property type="entry name" value="Dimeric alpha+beta barrel"/>
    <property type="match status" value="1"/>
</dbReference>
<dbReference type="AlphaFoldDB" id="A0A2N8KVC1"/>
<sequence length="113" mass="11649">MSKYLISFPAAAMVVPAEELPAVAEAAHAVIREAKAAGVYVFAGGIDAAVAPLRVAGDGSVREGAGTTSPTLDGGFAVLELPSREAALTWAARLAAACRCEQELRVFMFDPES</sequence>
<proteinExistence type="predicted"/>
<accession>A0A2N8KVC1</accession>
<keyword evidence="2" id="KW-1185">Reference proteome</keyword>
<dbReference type="RefSeq" id="WP_102767337.1">
    <property type="nucleotide sequence ID" value="NZ_POSP01000003.1"/>
</dbReference>
<protein>
    <submittedName>
        <fullName evidence="1">Transcription initiation protein</fullName>
    </submittedName>
</protein>
<comment type="caution">
    <text evidence="1">The sequence shown here is derived from an EMBL/GenBank/DDBJ whole genome shotgun (WGS) entry which is preliminary data.</text>
</comment>
<dbReference type="OrthoDB" id="9807535at2"/>
<name>A0A2N8KVC1_9BURK</name>
<dbReference type="Proteomes" id="UP000235916">
    <property type="component" value="Unassembled WGS sequence"/>
</dbReference>
<dbReference type="InterPro" id="IPR011008">
    <property type="entry name" value="Dimeric_a/b-barrel"/>
</dbReference>
<dbReference type="EMBL" id="POSP01000003">
    <property type="protein sequence ID" value="PND37418.1"/>
    <property type="molecule type" value="Genomic_DNA"/>
</dbReference>
<dbReference type="SUPFAM" id="SSF54909">
    <property type="entry name" value="Dimeric alpha+beta barrel"/>
    <property type="match status" value="1"/>
</dbReference>
<evidence type="ECO:0000313" key="1">
    <source>
        <dbReference type="EMBL" id="PND37418.1"/>
    </source>
</evidence>